<evidence type="ECO:0000313" key="2">
    <source>
        <dbReference type="EMBL" id="KAF2490983.1"/>
    </source>
</evidence>
<dbReference type="EMBL" id="MU004196">
    <property type="protein sequence ID" value="KAF2490983.1"/>
    <property type="molecule type" value="Genomic_DNA"/>
</dbReference>
<dbReference type="PANTHER" id="PTHR31126">
    <property type="entry name" value="TYROSINE-PROTEIN PHOSPHATASE"/>
    <property type="match status" value="1"/>
</dbReference>
<dbReference type="GO" id="GO:0004721">
    <property type="term" value="F:phosphoprotein phosphatase activity"/>
    <property type="evidence" value="ECO:0007669"/>
    <property type="project" value="InterPro"/>
</dbReference>
<organism evidence="2 3">
    <name type="scientific">Lophium mytilinum</name>
    <dbReference type="NCBI Taxonomy" id="390894"/>
    <lineage>
        <taxon>Eukaryota</taxon>
        <taxon>Fungi</taxon>
        <taxon>Dikarya</taxon>
        <taxon>Ascomycota</taxon>
        <taxon>Pezizomycotina</taxon>
        <taxon>Dothideomycetes</taxon>
        <taxon>Pleosporomycetidae</taxon>
        <taxon>Mytilinidiales</taxon>
        <taxon>Mytilinidiaceae</taxon>
        <taxon>Lophium</taxon>
    </lineage>
</organism>
<reference evidence="2" key="1">
    <citation type="journal article" date="2020" name="Stud. Mycol.">
        <title>101 Dothideomycetes genomes: a test case for predicting lifestyles and emergence of pathogens.</title>
        <authorList>
            <person name="Haridas S."/>
            <person name="Albert R."/>
            <person name="Binder M."/>
            <person name="Bloem J."/>
            <person name="Labutti K."/>
            <person name="Salamov A."/>
            <person name="Andreopoulos B."/>
            <person name="Baker S."/>
            <person name="Barry K."/>
            <person name="Bills G."/>
            <person name="Bluhm B."/>
            <person name="Cannon C."/>
            <person name="Castanera R."/>
            <person name="Culley D."/>
            <person name="Daum C."/>
            <person name="Ezra D."/>
            <person name="Gonzalez J."/>
            <person name="Henrissat B."/>
            <person name="Kuo A."/>
            <person name="Liang C."/>
            <person name="Lipzen A."/>
            <person name="Lutzoni F."/>
            <person name="Magnuson J."/>
            <person name="Mondo S."/>
            <person name="Nolan M."/>
            <person name="Ohm R."/>
            <person name="Pangilinan J."/>
            <person name="Park H.-J."/>
            <person name="Ramirez L."/>
            <person name="Alfaro M."/>
            <person name="Sun H."/>
            <person name="Tritt A."/>
            <person name="Yoshinaga Y."/>
            <person name="Zwiers L.-H."/>
            <person name="Turgeon B."/>
            <person name="Goodwin S."/>
            <person name="Spatafora J."/>
            <person name="Crous P."/>
            <person name="Grigoriev I."/>
        </authorList>
    </citation>
    <scope>NUCLEOTIDE SEQUENCE</scope>
    <source>
        <strain evidence="2">CBS 269.34</strain>
    </source>
</reference>
<name>A0A6A6QH68_9PEZI</name>
<dbReference type="OrthoDB" id="449382at2759"/>
<evidence type="ECO:0000313" key="3">
    <source>
        <dbReference type="Proteomes" id="UP000799750"/>
    </source>
</evidence>
<protein>
    <recommendedName>
        <fullName evidence="1">Tyrosine specific protein phosphatases domain-containing protein</fullName>
    </recommendedName>
</protein>
<dbReference type="Pfam" id="PF13350">
    <property type="entry name" value="Y_phosphatase3"/>
    <property type="match status" value="1"/>
</dbReference>
<dbReference type="InterPro" id="IPR016130">
    <property type="entry name" value="Tyr_Pase_AS"/>
</dbReference>
<keyword evidence="3" id="KW-1185">Reference proteome</keyword>
<dbReference type="Proteomes" id="UP000799750">
    <property type="component" value="Unassembled WGS sequence"/>
</dbReference>
<dbReference type="PANTHER" id="PTHR31126:SF1">
    <property type="entry name" value="TYROSINE SPECIFIC PROTEIN PHOSPHATASES DOMAIN-CONTAINING PROTEIN"/>
    <property type="match status" value="1"/>
</dbReference>
<gene>
    <name evidence="2" type="ORF">BU16DRAFT_543257</name>
</gene>
<dbReference type="PROSITE" id="PS50056">
    <property type="entry name" value="TYR_PHOSPHATASE_2"/>
    <property type="match status" value="1"/>
</dbReference>
<accession>A0A6A6QH68</accession>
<dbReference type="PROSITE" id="PS00383">
    <property type="entry name" value="TYR_PHOSPHATASE_1"/>
    <property type="match status" value="1"/>
</dbReference>
<feature type="domain" description="Tyrosine specific protein phosphatases" evidence="1">
    <location>
        <begin position="131"/>
        <end position="210"/>
    </location>
</feature>
<dbReference type="InterPro" id="IPR026893">
    <property type="entry name" value="Tyr/Ser_Pase_IphP-type"/>
</dbReference>
<proteinExistence type="predicted"/>
<sequence length="276" mass="30671">MATSSPSYDLQDLVSQDIIEPIDVAIVKDVLSKDPFIFIPGVLNLRDLGVYGAPQIRRNLVYRSGGLSNLSDESKAMLANDLGITLNLRSETETRMLPEPDVHGVEVVRIPSTEAPRPVQLDEFVEEDGRKAYLKIYKEIMDIHRPSIRRALEHLRDGKGGVLFHCTAGKDRTGVLAAVIMGLAGCPVDKIADDYAMTRIGIEPHREALLGMLMQWNKSWTMKTPGMHEFSQIKGTNIKAVMEMAEDKYGGMKGYVKKNLGFSDEDIEKITANLRG</sequence>
<dbReference type="SUPFAM" id="SSF52799">
    <property type="entry name" value="(Phosphotyrosine protein) phosphatases II"/>
    <property type="match status" value="1"/>
</dbReference>
<dbReference type="InterPro" id="IPR000387">
    <property type="entry name" value="Tyr_Pase_dom"/>
</dbReference>
<dbReference type="AlphaFoldDB" id="A0A6A6QH68"/>
<dbReference type="Gene3D" id="3.90.190.10">
    <property type="entry name" value="Protein tyrosine phosphatase superfamily"/>
    <property type="match status" value="1"/>
</dbReference>
<dbReference type="InterPro" id="IPR029021">
    <property type="entry name" value="Prot-tyrosine_phosphatase-like"/>
</dbReference>
<evidence type="ECO:0000259" key="1">
    <source>
        <dbReference type="PROSITE" id="PS50056"/>
    </source>
</evidence>